<dbReference type="PANTHER" id="PTHR14969:SF13">
    <property type="entry name" value="AT30094P"/>
    <property type="match status" value="1"/>
</dbReference>
<dbReference type="InterPro" id="IPR000326">
    <property type="entry name" value="PAP2/HPO"/>
</dbReference>
<dbReference type="Gene3D" id="1.20.144.10">
    <property type="entry name" value="Phosphatidic acid phosphatase type 2/haloperoxidase"/>
    <property type="match status" value="1"/>
</dbReference>
<gene>
    <name evidence="3" type="ORF">ACFQ5M_04620</name>
</gene>
<feature type="domain" description="Phosphatidic acid phosphatase type 2/haloperoxidase" evidence="2">
    <location>
        <begin position="90"/>
        <end position="200"/>
    </location>
</feature>
<keyword evidence="1" id="KW-0812">Transmembrane</keyword>
<feature type="transmembrane region" description="Helical" evidence="1">
    <location>
        <begin position="88"/>
        <end position="106"/>
    </location>
</feature>
<evidence type="ECO:0000313" key="4">
    <source>
        <dbReference type="Proteomes" id="UP001597267"/>
    </source>
</evidence>
<sequence>MQFTTTKYHLWRLIGLIFGFGFIFYTVQFRLSWGQQLDHHVQSFFNTWQNPVWTTLLTYLAQLTSPIILVTLMLGLAGYQFCRGQKPLALGFVGLVTVGNLSLWLIKTIAKRPRPMLQLAPASGYSFPSGHTFNGLLLLLICWQLIRYCSFSAVTKHYLQFYSVLGLSLIIISRLYLRNHFASDILASLLLAIIFWEIMTDCLFKFEKSTRFTRVEG</sequence>
<dbReference type="SUPFAM" id="SSF48317">
    <property type="entry name" value="Acid phosphatase/Vanadium-dependent haloperoxidase"/>
    <property type="match status" value="1"/>
</dbReference>
<name>A0ABW4J6T9_9LACO</name>
<keyword evidence="1" id="KW-1133">Transmembrane helix</keyword>
<keyword evidence="1" id="KW-0472">Membrane</keyword>
<feature type="transmembrane region" description="Helical" evidence="1">
    <location>
        <begin position="158"/>
        <end position="177"/>
    </location>
</feature>
<evidence type="ECO:0000313" key="3">
    <source>
        <dbReference type="EMBL" id="MFD1671373.1"/>
    </source>
</evidence>
<dbReference type="SMART" id="SM00014">
    <property type="entry name" value="acidPPc"/>
    <property type="match status" value="1"/>
</dbReference>
<organism evidence="3 4">
    <name type="scientific">Agrilactobacillus yilanensis</name>
    <dbReference type="NCBI Taxonomy" id="2485997"/>
    <lineage>
        <taxon>Bacteria</taxon>
        <taxon>Bacillati</taxon>
        <taxon>Bacillota</taxon>
        <taxon>Bacilli</taxon>
        <taxon>Lactobacillales</taxon>
        <taxon>Lactobacillaceae</taxon>
        <taxon>Agrilactobacillus</taxon>
    </lineage>
</organism>
<accession>A0ABW4J6T9</accession>
<dbReference type="InterPro" id="IPR036938">
    <property type="entry name" value="PAP2/HPO_sf"/>
</dbReference>
<evidence type="ECO:0000256" key="1">
    <source>
        <dbReference type="SAM" id="Phobius"/>
    </source>
</evidence>
<dbReference type="CDD" id="cd03392">
    <property type="entry name" value="PAP2_like_2"/>
    <property type="match status" value="1"/>
</dbReference>
<evidence type="ECO:0000259" key="2">
    <source>
        <dbReference type="SMART" id="SM00014"/>
    </source>
</evidence>
<proteinExistence type="predicted"/>
<dbReference type="EMBL" id="JBHTOP010000007">
    <property type="protein sequence ID" value="MFD1671373.1"/>
    <property type="molecule type" value="Genomic_DNA"/>
</dbReference>
<dbReference type="RefSeq" id="WP_125715433.1">
    <property type="nucleotide sequence ID" value="NZ_JBHTOP010000007.1"/>
</dbReference>
<keyword evidence="4" id="KW-1185">Reference proteome</keyword>
<dbReference type="Pfam" id="PF01569">
    <property type="entry name" value="PAP2"/>
    <property type="match status" value="1"/>
</dbReference>
<feature type="transmembrane region" description="Helical" evidence="1">
    <location>
        <begin position="183"/>
        <end position="204"/>
    </location>
</feature>
<dbReference type="PANTHER" id="PTHR14969">
    <property type="entry name" value="SPHINGOSINE-1-PHOSPHATE PHOSPHOHYDROLASE"/>
    <property type="match status" value="1"/>
</dbReference>
<feature type="transmembrane region" description="Helical" evidence="1">
    <location>
        <begin position="53"/>
        <end position="76"/>
    </location>
</feature>
<feature type="transmembrane region" description="Helical" evidence="1">
    <location>
        <begin position="12"/>
        <end position="33"/>
    </location>
</feature>
<feature type="transmembrane region" description="Helical" evidence="1">
    <location>
        <begin position="126"/>
        <end position="146"/>
    </location>
</feature>
<comment type="caution">
    <text evidence="3">The sequence shown here is derived from an EMBL/GenBank/DDBJ whole genome shotgun (WGS) entry which is preliminary data.</text>
</comment>
<dbReference type="Proteomes" id="UP001597267">
    <property type="component" value="Unassembled WGS sequence"/>
</dbReference>
<protein>
    <submittedName>
        <fullName evidence="3">Phosphatase PAP2 family protein</fullName>
    </submittedName>
</protein>
<reference evidence="4" key="1">
    <citation type="journal article" date="2019" name="Int. J. Syst. Evol. Microbiol.">
        <title>The Global Catalogue of Microorganisms (GCM) 10K type strain sequencing project: providing services to taxonomists for standard genome sequencing and annotation.</title>
        <authorList>
            <consortium name="The Broad Institute Genomics Platform"/>
            <consortium name="The Broad Institute Genome Sequencing Center for Infectious Disease"/>
            <person name="Wu L."/>
            <person name="Ma J."/>
        </authorList>
    </citation>
    <scope>NUCLEOTIDE SEQUENCE [LARGE SCALE GENOMIC DNA]</scope>
    <source>
        <strain evidence="4">CCM 8896</strain>
    </source>
</reference>